<evidence type="ECO:0000256" key="1">
    <source>
        <dbReference type="SAM" id="MobiDB-lite"/>
    </source>
</evidence>
<evidence type="ECO:0000313" key="2">
    <source>
        <dbReference type="EMBL" id="GLJ80941.1"/>
    </source>
</evidence>
<comment type="caution">
    <text evidence="2">The sequence shown here is derived from an EMBL/GenBank/DDBJ whole genome shotgun (WGS) entry which is preliminary data.</text>
</comment>
<feature type="region of interest" description="Disordered" evidence="1">
    <location>
        <begin position="199"/>
        <end position="245"/>
    </location>
</feature>
<reference evidence="2" key="1">
    <citation type="journal article" date="2014" name="Int. J. Syst. Evol. Microbiol.">
        <title>Complete genome sequence of Corynebacterium casei LMG S-19264T (=DSM 44701T), isolated from a smear-ripened cheese.</title>
        <authorList>
            <consortium name="US DOE Joint Genome Institute (JGI-PGF)"/>
            <person name="Walter F."/>
            <person name="Albersmeier A."/>
            <person name="Kalinowski J."/>
            <person name="Ruckert C."/>
        </authorList>
    </citation>
    <scope>NUCLEOTIDE SEQUENCE</scope>
    <source>
        <strain evidence="2">VKM Ac-1447</strain>
    </source>
</reference>
<protein>
    <recommendedName>
        <fullName evidence="4">16S rRNA pseudouridylate synthase</fullName>
    </recommendedName>
</protein>
<feature type="compositionally biased region" description="Polar residues" evidence="1">
    <location>
        <begin position="235"/>
        <end position="245"/>
    </location>
</feature>
<dbReference type="SUPFAM" id="SSF53955">
    <property type="entry name" value="Lysozyme-like"/>
    <property type="match status" value="1"/>
</dbReference>
<dbReference type="InterPro" id="IPR023346">
    <property type="entry name" value="Lysozyme-like_dom_sf"/>
</dbReference>
<accession>A0A9W6M4D7</accession>
<sequence length="339" mass="34156">MTSSSSQPTRRDLRRTPRNARRVIRPAALTLGVALGVTAMVGTTASATVPIAASSAPVMQRAALVTATVASPAKPLSAIEQATTDAVAAAEASVLEAATVTADVSAAALPVDGDTTVDTAQLRDRIAGLQDADVIPTLLLPDLTDKLTEATADVQAETADLRGRLDAAKAQKAAEEEAARIAAEEAAAAEAAARAEAEAAAAAEAEAEAEAAATSSSSSARSSAPAASGSAVASTGDNSPGAAQQAASNMLGDYGWGQDQFSCLVSLWNKESGWNYQAYNSGSGAFGIPQALPGSKMASAGGDWQTSAVTQVRWGLGYISGRYGSPCGAWGHSQSVGWY</sequence>
<feature type="region of interest" description="Disordered" evidence="1">
    <location>
        <begin position="1"/>
        <end position="21"/>
    </location>
</feature>
<dbReference type="AlphaFoldDB" id="A0A9W6M4D7"/>
<dbReference type="EMBL" id="BSEO01000014">
    <property type="protein sequence ID" value="GLJ80941.1"/>
    <property type="molecule type" value="Genomic_DNA"/>
</dbReference>
<proteinExistence type="predicted"/>
<organism evidence="2 3">
    <name type="scientific">Microbacterium imperiale</name>
    <dbReference type="NCBI Taxonomy" id="33884"/>
    <lineage>
        <taxon>Bacteria</taxon>
        <taxon>Bacillati</taxon>
        <taxon>Actinomycetota</taxon>
        <taxon>Actinomycetes</taxon>
        <taxon>Micrococcales</taxon>
        <taxon>Microbacteriaceae</taxon>
        <taxon>Microbacterium</taxon>
    </lineage>
</organism>
<reference evidence="2" key="2">
    <citation type="submission" date="2023-01" db="EMBL/GenBank/DDBJ databases">
        <authorList>
            <person name="Sun Q."/>
            <person name="Evtushenko L."/>
        </authorList>
    </citation>
    <scope>NUCLEOTIDE SEQUENCE</scope>
    <source>
        <strain evidence="2">VKM Ac-1447</strain>
    </source>
</reference>
<feature type="compositionally biased region" description="Low complexity" evidence="1">
    <location>
        <begin position="199"/>
        <end position="234"/>
    </location>
</feature>
<dbReference type="Proteomes" id="UP001142317">
    <property type="component" value="Unassembled WGS sequence"/>
</dbReference>
<name>A0A9W6M4D7_9MICO</name>
<evidence type="ECO:0008006" key="4">
    <source>
        <dbReference type="Google" id="ProtNLM"/>
    </source>
</evidence>
<dbReference type="RefSeq" id="WP_210007111.1">
    <property type="nucleotide sequence ID" value="NZ_BSEO01000014.1"/>
</dbReference>
<evidence type="ECO:0000313" key="3">
    <source>
        <dbReference type="Proteomes" id="UP001142317"/>
    </source>
</evidence>
<keyword evidence="3" id="KW-1185">Reference proteome</keyword>
<gene>
    <name evidence="2" type="ORF">GCM10017586_26240</name>
</gene>